<organism evidence="4 6">
    <name type="scientific">Pristionchus fissidentatus</name>
    <dbReference type="NCBI Taxonomy" id="1538716"/>
    <lineage>
        <taxon>Eukaryota</taxon>
        <taxon>Metazoa</taxon>
        <taxon>Ecdysozoa</taxon>
        <taxon>Nematoda</taxon>
        <taxon>Chromadorea</taxon>
        <taxon>Rhabditida</taxon>
        <taxon>Rhabditina</taxon>
        <taxon>Diplogasteromorpha</taxon>
        <taxon>Diplogasteroidea</taxon>
        <taxon>Neodiplogasteridae</taxon>
        <taxon>Pristionchus</taxon>
    </lineage>
</organism>
<dbReference type="EMBL" id="BTSY01000096">
    <property type="protein sequence ID" value="GMT37292.1"/>
    <property type="molecule type" value="Genomic_DNA"/>
</dbReference>
<dbReference type="Pfam" id="PF03125">
    <property type="entry name" value="Sre"/>
    <property type="match status" value="1"/>
</dbReference>
<feature type="compositionally biased region" description="Basic and acidic residues" evidence="2">
    <location>
        <begin position="122"/>
        <end position="136"/>
    </location>
</feature>
<evidence type="ECO:0000313" key="4">
    <source>
        <dbReference type="EMBL" id="GMT23965.1"/>
    </source>
</evidence>
<dbReference type="InterPro" id="IPR004151">
    <property type="entry name" value="7TM_GPCR_serpentine_rcpt_Sre"/>
</dbReference>
<evidence type="ECO:0000256" key="3">
    <source>
        <dbReference type="SAM" id="Phobius"/>
    </source>
</evidence>
<evidence type="ECO:0000313" key="5">
    <source>
        <dbReference type="EMBL" id="GMT37292.1"/>
    </source>
</evidence>
<feature type="region of interest" description="Disordered" evidence="2">
    <location>
        <begin position="122"/>
        <end position="159"/>
    </location>
</feature>
<protein>
    <recommendedName>
        <fullName evidence="7">G protein-coupled receptor</fullName>
    </recommendedName>
</protein>
<gene>
    <name evidence="4" type="ORF">PFISCL1PPCAC_15262</name>
    <name evidence="5" type="ORF">PFISCL1PPCAC_28589</name>
</gene>
<dbReference type="GO" id="GO:0007606">
    <property type="term" value="P:sensory perception of chemical stimulus"/>
    <property type="evidence" value="ECO:0007669"/>
    <property type="project" value="InterPro"/>
</dbReference>
<keyword evidence="3" id="KW-0812">Transmembrane</keyword>
<keyword evidence="3" id="KW-1133">Transmembrane helix</keyword>
<comment type="similarity">
    <text evidence="1">Belongs to the nematode receptor-like protein sre family.</text>
</comment>
<keyword evidence="6" id="KW-1185">Reference proteome</keyword>
<reference evidence="4" key="1">
    <citation type="submission" date="2023-10" db="EMBL/GenBank/DDBJ databases">
        <title>Genome assembly of Pristionchus species.</title>
        <authorList>
            <person name="Yoshida K."/>
            <person name="Sommer R.J."/>
        </authorList>
    </citation>
    <scope>NUCLEOTIDE SEQUENCE</scope>
    <source>
        <strain evidence="4">RS5133</strain>
    </source>
</reference>
<dbReference type="EMBL" id="BTSY01000004">
    <property type="protein sequence ID" value="GMT23965.1"/>
    <property type="molecule type" value="Genomic_DNA"/>
</dbReference>
<feature type="transmembrane region" description="Helical" evidence="3">
    <location>
        <begin position="41"/>
        <end position="65"/>
    </location>
</feature>
<evidence type="ECO:0008006" key="7">
    <source>
        <dbReference type="Google" id="ProtNLM"/>
    </source>
</evidence>
<feature type="transmembrane region" description="Helical" evidence="3">
    <location>
        <begin position="77"/>
        <end position="100"/>
    </location>
</feature>
<evidence type="ECO:0000256" key="1">
    <source>
        <dbReference type="ARBA" id="ARBA00006803"/>
    </source>
</evidence>
<proteinExistence type="inferred from homology"/>
<feature type="compositionally biased region" description="Basic and acidic residues" evidence="2">
    <location>
        <begin position="150"/>
        <end position="159"/>
    </location>
</feature>
<name>A0AAV5VZR7_9BILA</name>
<dbReference type="Proteomes" id="UP001432322">
    <property type="component" value="Unassembled WGS sequence"/>
</dbReference>
<dbReference type="GO" id="GO:0016020">
    <property type="term" value="C:membrane"/>
    <property type="evidence" value="ECO:0007669"/>
    <property type="project" value="InterPro"/>
</dbReference>
<sequence>MATHGLLNFTMSFLLLRANRRADRIDSILGARYQVKENLKILRVFAPVAVVCVFWQLITATLVSFPFFITDSFSLDFAAAVFLLCSELYPLSVSSILLFSSSFGPPLRLRCGKRNERIVKPKKIEGEATEGERIEPPRTIGDKTSGQSTRGERIRGLRT</sequence>
<dbReference type="AlphaFoldDB" id="A0AAV5VZR7"/>
<keyword evidence="3" id="KW-0472">Membrane</keyword>
<evidence type="ECO:0000313" key="6">
    <source>
        <dbReference type="Proteomes" id="UP001432322"/>
    </source>
</evidence>
<comment type="caution">
    <text evidence="4">The sequence shown here is derived from an EMBL/GenBank/DDBJ whole genome shotgun (WGS) entry which is preliminary data.</text>
</comment>
<evidence type="ECO:0000256" key="2">
    <source>
        <dbReference type="SAM" id="MobiDB-lite"/>
    </source>
</evidence>
<accession>A0AAV5VZR7</accession>